<dbReference type="InterPro" id="IPR011011">
    <property type="entry name" value="Znf_FYVE_PHD"/>
</dbReference>
<dbReference type="InterPro" id="IPR013083">
    <property type="entry name" value="Znf_RING/FYVE/PHD"/>
</dbReference>
<proteinExistence type="predicted"/>
<dbReference type="SMART" id="SM00249">
    <property type="entry name" value="PHD"/>
    <property type="match status" value="1"/>
</dbReference>
<evidence type="ECO:0000256" key="4">
    <source>
        <dbReference type="SAM" id="MobiDB-lite"/>
    </source>
</evidence>
<feature type="domain" description="Zinc finger PHD-type" evidence="5">
    <location>
        <begin position="115"/>
        <end position="159"/>
    </location>
</feature>
<evidence type="ECO:0000256" key="1">
    <source>
        <dbReference type="ARBA" id="ARBA00022723"/>
    </source>
</evidence>
<dbReference type="VEuPathDB" id="FungiDB:AeMF1_016360"/>
<dbReference type="SUPFAM" id="SSF57933">
    <property type="entry name" value="TAZ domain"/>
    <property type="match status" value="1"/>
</dbReference>
<gene>
    <name evidence="6" type="ORF">Ae201684_002895</name>
</gene>
<dbReference type="Proteomes" id="UP000481153">
    <property type="component" value="Unassembled WGS sequence"/>
</dbReference>
<dbReference type="GO" id="GO:0008270">
    <property type="term" value="F:zinc ion binding"/>
    <property type="evidence" value="ECO:0007669"/>
    <property type="project" value="UniProtKB-KW"/>
</dbReference>
<dbReference type="SUPFAM" id="SSF57903">
    <property type="entry name" value="FYVE/PHD zinc finger"/>
    <property type="match status" value="1"/>
</dbReference>
<dbReference type="AlphaFoldDB" id="A0A6G0XPI0"/>
<reference evidence="6 7" key="1">
    <citation type="submission" date="2019-07" db="EMBL/GenBank/DDBJ databases">
        <title>Genomics analysis of Aphanomyces spp. identifies a new class of oomycete effector associated with host adaptation.</title>
        <authorList>
            <person name="Gaulin E."/>
        </authorList>
    </citation>
    <scope>NUCLEOTIDE SEQUENCE [LARGE SCALE GENOMIC DNA]</scope>
    <source>
        <strain evidence="6 7">ATCC 201684</strain>
    </source>
</reference>
<dbReference type="EMBL" id="VJMJ01000030">
    <property type="protein sequence ID" value="KAF0742231.1"/>
    <property type="molecule type" value="Genomic_DNA"/>
</dbReference>
<evidence type="ECO:0000259" key="5">
    <source>
        <dbReference type="SMART" id="SM00249"/>
    </source>
</evidence>
<keyword evidence="3" id="KW-0862">Zinc</keyword>
<accession>A0A6G0XPI0</accession>
<keyword evidence="2" id="KW-0863">Zinc-finger</keyword>
<protein>
    <recommendedName>
        <fullName evidence="5">Zinc finger PHD-type domain-containing protein</fullName>
    </recommendedName>
</protein>
<dbReference type="Gene3D" id="1.20.1020.10">
    <property type="entry name" value="TAZ domain"/>
    <property type="match status" value="1"/>
</dbReference>
<evidence type="ECO:0000313" key="6">
    <source>
        <dbReference type="EMBL" id="KAF0742231.1"/>
    </source>
</evidence>
<dbReference type="InterPro" id="IPR035898">
    <property type="entry name" value="TAZ_dom_sf"/>
</dbReference>
<organism evidence="6 7">
    <name type="scientific">Aphanomyces euteiches</name>
    <dbReference type="NCBI Taxonomy" id="100861"/>
    <lineage>
        <taxon>Eukaryota</taxon>
        <taxon>Sar</taxon>
        <taxon>Stramenopiles</taxon>
        <taxon>Oomycota</taxon>
        <taxon>Saprolegniomycetes</taxon>
        <taxon>Saprolegniales</taxon>
        <taxon>Verrucalvaceae</taxon>
        <taxon>Aphanomyces</taxon>
    </lineage>
</organism>
<keyword evidence="1" id="KW-0479">Metal-binding</keyword>
<evidence type="ECO:0000256" key="3">
    <source>
        <dbReference type="ARBA" id="ARBA00022833"/>
    </source>
</evidence>
<comment type="caution">
    <text evidence="6">The sequence shown here is derived from an EMBL/GenBank/DDBJ whole genome shotgun (WGS) entry which is preliminary data.</text>
</comment>
<feature type="region of interest" description="Disordered" evidence="4">
    <location>
        <begin position="46"/>
        <end position="111"/>
    </location>
</feature>
<evidence type="ECO:0000313" key="7">
    <source>
        <dbReference type="Proteomes" id="UP000481153"/>
    </source>
</evidence>
<dbReference type="Gene3D" id="3.30.40.10">
    <property type="entry name" value="Zinc/RING finger domain, C3HC4 (zinc finger)"/>
    <property type="match status" value="1"/>
</dbReference>
<name>A0A6G0XPI0_9STRA</name>
<keyword evidence="7" id="KW-1185">Reference proteome</keyword>
<evidence type="ECO:0000256" key="2">
    <source>
        <dbReference type="ARBA" id="ARBA00022771"/>
    </source>
</evidence>
<sequence>MARVEYNWNVEYKKDKRLKEMKDACHQIFMRLKEVEASYEKAAPPVKTETISERSKKMPVTVDLESSASNTDSDGRITFVNPMDEMSEYENESDRPGGSHVAVESSDQEEPNDTPCFVCGIDDDDDESMICELCNNVCHTYCAGYFDVPESDYYCAPCIKKRYAAILDTFIAEDVSKLHEWILHAGTCPVYTSDPSLPCSDAHCTFMKSFLRCMSWLLFNQELRGTPLADKLARLLGYHAARCTETTYCSVPLCNDANRRKTVKPHIKPIDLDK</sequence>
<dbReference type="InterPro" id="IPR001965">
    <property type="entry name" value="Znf_PHD"/>
</dbReference>